<gene>
    <name evidence="3" type="ORF">SteCoe_25746</name>
</gene>
<dbReference type="OrthoDB" id="272077at2759"/>
<feature type="chain" id="PRO_5012141887" description="Sel1 repeat family protein" evidence="2">
    <location>
        <begin position="16"/>
        <end position="656"/>
    </location>
</feature>
<dbReference type="PANTHER" id="PTHR11102">
    <property type="entry name" value="SEL-1-LIKE PROTEIN"/>
    <property type="match status" value="1"/>
</dbReference>
<dbReference type="Gene3D" id="1.25.40.10">
    <property type="entry name" value="Tetratricopeptide repeat domain"/>
    <property type="match status" value="3"/>
</dbReference>
<feature type="signal peptide" evidence="2">
    <location>
        <begin position="1"/>
        <end position="15"/>
    </location>
</feature>
<organism evidence="3 4">
    <name type="scientific">Stentor coeruleus</name>
    <dbReference type="NCBI Taxonomy" id="5963"/>
    <lineage>
        <taxon>Eukaryota</taxon>
        <taxon>Sar</taxon>
        <taxon>Alveolata</taxon>
        <taxon>Ciliophora</taxon>
        <taxon>Postciliodesmatophora</taxon>
        <taxon>Heterotrichea</taxon>
        <taxon>Heterotrichida</taxon>
        <taxon>Stentoridae</taxon>
        <taxon>Stentor</taxon>
    </lineage>
</organism>
<sequence length="656" mass="74891">MDRIFFLFLLLSVQSVLLPSIIKSLDKNLDEALFLLSQDSNNFDLIQSKLTQSSSPEALAVLGELYLLGYNIDPDLSKAIYYFHSSYIEGSAEAGFYIYVILLQGKFFNISLESFGIPEPTEDFMKSLYKQTLSRGSYLMRAYAVNNYYRCASDYESQYLKQLNIDFGLECWHSTQEISEFAVQVAEKSIESIIKQAHYYLIPGLLEENTMFGSETDNLLRMLSIAIEDLSSASITIIAENYIFGNPDLGIERNISKSIELYEKAALKEQINALETLSIIYFYGLGTIANFTKSLEYLLPALKMNSTRALGIAWFFYEQELLYTNLGSQVIEYIIDKGIFKNYKKDEIQKLYDLVANSLDNLDKILQLSLEELENFDIKTLDNYEDVISEVENFLGTSISEIASINEDSESMSNYAFQLYINAKYLSAGIYFESSANLGYHPAMYNYALLCLQGNGVEKSIEKAIDYLSLVIENGDLSKYSRIGYKKAQTKEFIGAFWALSISAMLGYKDSLYNLVYLMKKGDIPFSCNVDKDICLGRWYLALVQMNEDFVKKEIGKMALKCDGVFGCNYTEAYEMFRNTENYDESKYYIGFLYEEGLGVYKNLTKAQEIYKNIMNNSTDKEAYLPAAAAWARAYGKEVIENMRKIKSWAGWSDES</sequence>
<dbReference type="Proteomes" id="UP000187209">
    <property type="component" value="Unassembled WGS sequence"/>
</dbReference>
<evidence type="ECO:0000313" key="4">
    <source>
        <dbReference type="Proteomes" id="UP000187209"/>
    </source>
</evidence>
<protein>
    <recommendedName>
        <fullName evidence="5">Sel1 repeat family protein</fullName>
    </recommendedName>
</protein>
<dbReference type="InterPro" id="IPR011990">
    <property type="entry name" value="TPR-like_helical_dom_sf"/>
</dbReference>
<proteinExistence type="inferred from homology"/>
<dbReference type="AlphaFoldDB" id="A0A1R2BEJ3"/>
<evidence type="ECO:0000256" key="1">
    <source>
        <dbReference type="ARBA" id="ARBA00038101"/>
    </source>
</evidence>
<dbReference type="InterPro" id="IPR006597">
    <property type="entry name" value="Sel1-like"/>
</dbReference>
<reference evidence="3 4" key="1">
    <citation type="submission" date="2016-11" db="EMBL/GenBank/DDBJ databases">
        <title>The macronuclear genome of Stentor coeruleus: a giant cell with tiny introns.</title>
        <authorList>
            <person name="Slabodnick M."/>
            <person name="Ruby J.G."/>
            <person name="Reiff S.B."/>
            <person name="Swart E.C."/>
            <person name="Gosai S."/>
            <person name="Prabakaran S."/>
            <person name="Witkowska E."/>
            <person name="Larue G.E."/>
            <person name="Fisher S."/>
            <person name="Freeman R.M."/>
            <person name="Gunawardena J."/>
            <person name="Chu W."/>
            <person name="Stover N.A."/>
            <person name="Gregory B.D."/>
            <person name="Nowacki M."/>
            <person name="Derisi J."/>
            <person name="Roy S.W."/>
            <person name="Marshall W.F."/>
            <person name="Sood P."/>
        </authorList>
    </citation>
    <scope>NUCLEOTIDE SEQUENCE [LARGE SCALE GENOMIC DNA]</scope>
    <source>
        <strain evidence="3">WM001</strain>
    </source>
</reference>
<accession>A0A1R2BEJ3</accession>
<dbReference type="SUPFAM" id="SSF81901">
    <property type="entry name" value="HCP-like"/>
    <property type="match status" value="3"/>
</dbReference>
<dbReference type="InterPro" id="IPR050767">
    <property type="entry name" value="Sel1_AlgK"/>
</dbReference>
<keyword evidence="4" id="KW-1185">Reference proteome</keyword>
<dbReference type="PANTHER" id="PTHR11102:SF147">
    <property type="entry name" value="SEL1L ADAPTOR SUBUNIT OF ERAD E3 UBIQUITIN LIGASE"/>
    <property type="match status" value="1"/>
</dbReference>
<dbReference type="GO" id="GO:0005789">
    <property type="term" value="C:endoplasmic reticulum membrane"/>
    <property type="evidence" value="ECO:0007669"/>
    <property type="project" value="TreeGrafter"/>
</dbReference>
<evidence type="ECO:0008006" key="5">
    <source>
        <dbReference type="Google" id="ProtNLM"/>
    </source>
</evidence>
<dbReference type="GO" id="GO:0036503">
    <property type="term" value="P:ERAD pathway"/>
    <property type="evidence" value="ECO:0007669"/>
    <property type="project" value="TreeGrafter"/>
</dbReference>
<dbReference type="Pfam" id="PF08238">
    <property type="entry name" value="Sel1"/>
    <property type="match status" value="5"/>
</dbReference>
<dbReference type="EMBL" id="MPUH01000706">
    <property type="protein sequence ID" value="OMJ75163.1"/>
    <property type="molecule type" value="Genomic_DNA"/>
</dbReference>
<keyword evidence="2" id="KW-0732">Signal</keyword>
<dbReference type="SMART" id="SM00671">
    <property type="entry name" value="SEL1"/>
    <property type="match status" value="5"/>
</dbReference>
<evidence type="ECO:0000256" key="2">
    <source>
        <dbReference type="SAM" id="SignalP"/>
    </source>
</evidence>
<evidence type="ECO:0000313" key="3">
    <source>
        <dbReference type="EMBL" id="OMJ75163.1"/>
    </source>
</evidence>
<name>A0A1R2BEJ3_9CILI</name>
<comment type="similarity">
    <text evidence="1">Belongs to the sel-1 family.</text>
</comment>
<comment type="caution">
    <text evidence="3">The sequence shown here is derived from an EMBL/GenBank/DDBJ whole genome shotgun (WGS) entry which is preliminary data.</text>
</comment>